<feature type="region of interest" description="Disordered" evidence="1">
    <location>
        <begin position="51"/>
        <end position="70"/>
    </location>
</feature>
<proteinExistence type="predicted"/>
<dbReference type="GeneID" id="87953524"/>
<dbReference type="RefSeq" id="XP_062789201.1">
    <property type="nucleotide sequence ID" value="XM_062933150.1"/>
</dbReference>
<evidence type="ECO:0000256" key="1">
    <source>
        <dbReference type="SAM" id="MobiDB-lite"/>
    </source>
</evidence>
<dbReference type="Proteomes" id="UP001329825">
    <property type="component" value="Chromosome 2"/>
</dbReference>
<evidence type="ECO:0000313" key="4">
    <source>
        <dbReference type="Proteomes" id="UP001329825"/>
    </source>
</evidence>
<reference evidence="3 4" key="1">
    <citation type="submission" date="2024-01" db="EMBL/GenBank/DDBJ databases">
        <title>Comparative genomics of Cryptococcus and Kwoniella reveals pathogenesis evolution and contrasting modes of karyotype evolution via chromosome fusion or intercentromeric recombination.</title>
        <authorList>
            <person name="Coelho M.A."/>
            <person name="David-Palma M."/>
            <person name="Shea T."/>
            <person name="Bowers K."/>
            <person name="McGinley-Smith S."/>
            <person name="Mohammad A.W."/>
            <person name="Gnirke A."/>
            <person name="Yurkov A.M."/>
            <person name="Nowrousian M."/>
            <person name="Sun S."/>
            <person name="Cuomo C.A."/>
            <person name="Heitman J."/>
        </authorList>
    </citation>
    <scope>NUCLEOTIDE SEQUENCE [LARGE SCALE GENOMIC DNA]</scope>
    <source>
        <strain evidence="3">CBS 11374</strain>
    </source>
</reference>
<accession>A0ABZ1CUV2</accession>
<dbReference type="EMBL" id="CP141882">
    <property type="protein sequence ID" value="WRT64461.1"/>
    <property type="molecule type" value="Genomic_DNA"/>
</dbReference>
<sequence>MIPQPFVVKLLYLTLIATVLGATTVQPPKASEPKPFAYKQTNRKQILRRMKMKGRDRRAQPSNLPGVPDVSPSTDDTVTYYYFHLGSGYIENDNNPSNDSEFAPPQETTFGGDQGEAVQACADFSWDQGYFAFQVYYRKSRDQWTCRSYIEAYTDDRSDSSYFNVPDPDVTLAYGYQQKY</sequence>
<feature type="compositionally biased region" description="Polar residues" evidence="1">
    <location>
        <begin position="93"/>
        <end position="111"/>
    </location>
</feature>
<feature type="region of interest" description="Disordered" evidence="1">
    <location>
        <begin position="93"/>
        <end position="112"/>
    </location>
</feature>
<name>A0ABZ1CUV2_9TREE</name>
<protein>
    <submittedName>
        <fullName evidence="3">Uncharacterized protein</fullName>
    </submittedName>
</protein>
<feature type="chain" id="PRO_5045624062" evidence="2">
    <location>
        <begin position="22"/>
        <end position="180"/>
    </location>
</feature>
<organism evidence="3 4">
    <name type="scientific">Kwoniella shivajii</name>
    <dbReference type="NCBI Taxonomy" id="564305"/>
    <lineage>
        <taxon>Eukaryota</taxon>
        <taxon>Fungi</taxon>
        <taxon>Dikarya</taxon>
        <taxon>Basidiomycota</taxon>
        <taxon>Agaricomycotina</taxon>
        <taxon>Tremellomycetes</taxon>
        <taxon>Tremellales</taxon>
        <taxon>Cryptococcaceae</taxon>
        <taxon>Kwoniella</taxon>
    </lineage>
</organism>
<evidence type="ECO:0000313" key="3">
    <source>
        <dbReference type="EMBL" id="WRT64461.1"/>
    </source>
</evidence>
<feature type="signal peptide" evidence="2">
    <location>
        <begin position="1"/>
        <end position="21"/>
    </location>
</feature>
<gene>
    <name evidence="3" type="ORF">IL334_001393</name>
</gene>
<keyword evidence="4" id="KW-1185">Reference proteome</keyword>
<evidence type="ECO:0000256" key="2">
    <source>
        <dbReference type="SAM" id="SignalP"/>
    </source>
</evidence>
<keyword evidence="2" id="KW-0732">Signal</keyword>